<dbReference type="PANTHER" id="PTHR43244:SF1">
    <property type="entry name" value="5,10-METHYLENETETRAHYDROMETHANOPTERIN REDUCTASE"/>
    <property type="match status" value="1"/>
</dbReference>
<proteinExistence type="predicted"/>
<dbReference type="Pfam" id="PF00296">
    <property type="entry name" value="Bac_luciferase"/>
    <property type="match status" value="1"/>
</dbReference>
<dbReference type="NCBIfam" id="TIGR03620">
    <property type="entry name" value="F420_MSMEG_4141"/>
    <property type="match status" value="1"/>
</dbReference>
<dbReference type="GO" id="GO:0016705">
    <property type="term" value="F:oxidoreductase activity, acting on paired donors, with incorporation or reduction of molecular oxygen"/>
    <property type="evidence" value="ECO:0007669"/>
    <property type="project" value="InterPro"/>
</dbReference>
<comment type="caution">
    <text evidence="3">The sequence shown here is derived from an EMBL/GenBank/DDBJ whole genome shotgun (WGS) entry which is preliminary data.</text>
</comment>
<dbReference type="AlphaFoldDB" id="A0A544YNG0"/>
<evidence type="ECO:0000259" key="2">
    <source>
        <dbReference type="Pfam" id="PF00296"/>
    </source>
</evidence>
<dbReference type="RefSeq" id="WP_142622055.1">
    <property type="nucleotide sequence ID" value="NZ_VIRM01000034.1"/>
</dbReference>
<name>A0A544YNG0_9ACTN</name>
<evidence type="ECO:0000313" key="3">
    <source>
        <dbReference type="EMBL" id="TQS18299.1"/>
    </source>
</evidence>
<dbReference type="InterPro" id="IPR050564">
    <property type="entry name" value="F420-G6PD/mer"/>
</dbReference>
<dbReference type="Gene3D" id="3.20.20.30">
    <property type="entry name" value="Luciferase-like domain"/>
    <property type="match status" value="1"/>
</dbReference>
<organism evidence="3 4">
    <name type="scientific">Microbispora hainanensis</name>
    <dbReference type="NCBI Taxonomy" id="568844"/>
    <lineage>
        <taxon>Bacteria</taxon>
        <taxon>Bacillati</taxon>
        <taxon>Actinomycetota</taxon>
        <taxon>Actinomycetes</taxon>
        <taxon>Streptosporangiales</taxon>
        <taxon>Streptosporangiaceae</taxon>
        <taxon>Microbispora</taxon>
    </lineage>
</organism>
<keyword evidence="1" id="KW-0560">Oxidoreductase</keyword>
<dbReference type="EMBL" id="VIRM01000034">
    <property type="protein sequence ID" value="TQS18299.1"/>
    <property type="molecule type" value="Genomic_DNA"/>
</dbReference>
<sequence length="309" mass="33520">MAERTQPPTVEPSELRRRLGRTGVWLFSLSRTATADEARTAAAEIERLGYPALWVGEAPDGREAFTNSALLLSATERLHVATGIANIYGRDAVAAANGAATLAEAWGYRFVLGLGVSHKPLVAPRGHEYSAPLRLMRDYLDGMDQASFGVLPLAERPPRVLAALRRRMLELAAQHAQGAHTYFVPPEHTAKAREILGQDPVLAPEQAVVVETDAGRAREIAREYAAFYLSLPNYTKNLRELGFSDDDFAGGGSDRLIDAIVVWGEPETIAERVRAHHDAGADHVCVQPLADSVGTQIEHLRLLAPALLG</sequence>
<reference evidence="3 4" key="1">
    <citation type="submission" date="2019-07" db="EMBL/GenBank/DDBJ databases">
        <title>Microbispora hainanensis DSM 45428.</title>
        <authorList>
            <person name="Thawai C."/>
        </authorList>
    </citation>
    <scope>NUCLEOTIDE SEQUENCE [LARGE SCALE GENOMIC DNA]</scope>
    <source>
        <strain evidence="3 4">DSM 45428</strain>
    </source>
</reference>
<dbReference type="SUPFAM" id="SSF51679">
    <property type="entry name" value="Bacterial luciferase-like"/>
    <property type="match status" value="1"/>
</dbReference>
<dbReference type="InterPro" id="IPR036661">
    <property type="entry name" value="Luciferase-like_sf"/>
</dbReference>
<protein>
    <submittedName>
        <fullName evidence="3">TIGR03620 family F420-dependent LLM class oxidoreductase</fullName>
    </submittedName>
</protein>
<evidence type="ECO:0000256" key="1">
    <source>
        <dbReference type="ARBA" id="ARBA00023002"/>
    </source>
</evidence>
<dbReference type="InterPro" id="IPR019922">
    <property type="entry name" value="Lucif-like_OxRdatse_MSMEG_4141"/>
</dbReference>
<dbReference type="PANTHER" id="PTHR43244">
    <property type="match status" value="1"/>
</dbReference>
<accession>A0A544YNG0</accession>
<gene>
    <name evidence="3" type="ORF">FLX08_25350</name>
</gene>
<evidence type="ECO:0000313" key="4">
    <source>
        <dbReference type="Proteomes" id="UP000316541"/>
    </source>
</evidence>
<dbReference type="InterPro" id="IPR011251">
    <property type="entry name" value="Luciferase-like_dom"/>
</dbReference>
<feature type="domain" description="Luciferase-like" evidence="2">
    <location>
        <begin position="33"/>
        <end position="283"/>
    </location>
</feature>
<dbReference type="Proteomes" id="UP000316541">
    <property type="component" value="Unassembled WGS sequence"/>
</dbReference>